<evidence type="ECO:0000313" key="14">
    <source>
        <dbReference type="Proteomes" id="UP000192578"/>
    </source>
</evidence>
<dbReference type="EC" id="1.3.1.22" evidence="3 11"/>
<reference evidence="14" key="1">
    <citation type="submission" date="2017-01" db="EMBL/GenBank/DDBJ databases">
        <title>Comparative genomics of anhydrobiosis in the tardigrade Hypsibius dujardini.</title>
        <authorList>
            <person name="Yoshida Y."/>
            <person name="Koutsovoulos G."/>
            <person name="Laetsch D."/>
            <person name="Stevens L."/>
            <person name="Kumar S."/>
            <person name="Horikawa D."/>
            <person name="Ishino K."/>
            <person name="Komine S."/>
            <person name="Tomita M."/>
            <person name="Blaxter M."/>
            <person name="Arakawa K."/>
        </authorList>
    </citation>
    <scope>NUCLEOTIDE SEQUENCE [LARGE SCALE GENOMIC DNA]</scope>
    <source>
        <strain evidence="14">Z151</strain>
    </source>
</reference>
<keyword evidence="5" id="KW-0726">Sexual differentiation</keyword>
<comment type="catalytic activity">
    <reaction evidence="9">
        <text>5alpha-pregnane-3,20-dione + NADP(+) = progesterone + NADPH + H(+)</text>
        <dbReference type="Rhea" id="RHEA:21952"/>
        <dbReference type="ChEBI" id="CHEBI:15378"/>
        <dbReference type="ChEBI" id="CHEBI:17026"/>
        <dbReference type="ChEBI" id="CHEBI:28952"/>
        <dbReference type="ChEBI" id="CHEBI:57783"/>
        <dbReference type="ChEBI" id="CHEBI:58349"/>
        <dbReference type="EC" id="1.3.1.22"/>
    </reaction>
    <physiologicalReaction direction="right-to-left" evidence="9">
        <dbReference type="Rhea" id="RHEA:21954"/>
    </physiologicalReaction>
</comment>
<feature type="transmembrane region" description="Helical" evidence="11">
    <location>
        <begin position="28"/>
        <end position="50"/>
    </location>
</feature>
<dbReference type="InterPro" id="IPR001104">
    <property type="entry name" value="3-oxo-5_a-steroid_4-DH_C"/>
</dbReference>
<comment type="similarity">
    <text evidence="2 11">Belongs to the steroid 5-alpha reductase family.</text>
</comment>
<evidence type="ECO:0000256" key="11">
    <source>
        <dbReference type="PIRNR" id="PIRNR015596"/>
    </source>
</evidence>
<dbReference type="EMBL" id="MTYJ01000044">
    <property type="protein sequence ID" value="OQV18985.1"/>
    <property type="molecule type" value="Genomic_DNA"/>
</dbReference>
<feature type="transmembrane region" description="Helical" evidence="11">
    <location>
        <begin position="127"/>
        <end position="144"/>
    </location>
</feature>
<feature type="domain" description="3-oxo-5-alpha-steroid 4-dehydrogenase C-terminal" evidence="12">
    <location>
        <begin position="126"/>
        <end position="276"/>
    </location>
</feature>
<dbReference type="Gene3D" id="1.20.120.1630">
    <property type="match status" value="1"/>
</dbReference>
<dbReference type="GO" id="GO:0047751">
    <property type="term" value="F:3-oxo-5-alpha-steroid 4-dehydrogenase (NADP+) activity"/>
    <property type="evidence" value="ECO:0007669"/>
    <property type="project" value="UniProtKB-EC"/>
</dbReference>
<dbReference type="GO" id="GO:0007548">
    <property type="term" value="P:sex differentiation"/>
    <property type="evidence" value="ECO:0007669"/>
    <property type="project" value="UniProtKB-KW"/>
</dbReference>
<dbReference type="GO" id="GO:0016020">
    <property type="term" value="C:membrane"/>
    <property type="evidence" value="ECO:0007669"/>
    <property type="project" value="UniProtKB-UniRule"/>
</dbReference>
<evidence type="ECO:0000256" key="6">
    <source>
        <dbReference type="ARBA" id="ARBA00022989"/>
    </source>
</evidence>
<evidence type="ECO:0000256" key="3">
    <source>
        <dbReference type="ARBA" id="ARBA00012049"/>
    </source>
</evidence>
<evidence type="ECO:0000256" key="5">
    <source>
        <dbReference type="ARBA" id="ARBA00022928"/>
    </source>
</evidence>
<dbReference type="PANTHER" id="PTHR10556">
    <property type="entry name" value="3-OXO-5-ALPHA-STEROID 4-DEHYDROGENASE"/>
    <property type="match status" value="1"/>
</dbReference>
<keyword evidence="6 11" id="KW-1133">Transmembrane helix</keyword>
<evidence type="ECO:0000256" key="2">
    <source>
        <dbReference type="ARBA" id="ARBA00007742"/>
    </source>
</evidence>
<protein>
    <recommendedName>
        <fullName evidence="3 11">3-oxo-5alpha-steroid 4-dehydrogenase (NADP(+))</fullName>
        <ecNumber evidence="3 11">1.3.1.22</ecNumber>
    </recommendedName>
</protein>
<dbReference type="FunFam" id="1.20.120.1630:FF:000002">
    <property type="entry name" value="Steroid 5 alpha-reductase 1"/>
    <property type="match status" value="1"/>
</dbReference>
<comment type="caution">
    <text evidence="13">The sequence shown here is derived from an EMBL/GenBank/DDBJ whole genome shotgun (WGS) entry which is preliminary data.</text>
</comment>
<gene>
    <name evidence="13" type="ORF">BV898_07040</name>
</gene>
<evidence type="ECO:0000259" key="12">
    <source>
        <dbReference type="Pfam" id="PF02544"/>
    </source>
</evidence>
<accession>A0A1W0WUW3</accession>
<dbReference type="InterPro" id="IPR039357">
    <property type="entry name" value="SRD5A/TECR"/>
</dbReference>
<keyword evidence="7" id="KW-0560">Oxidoreductase</keyword>
<dbReference type="Pfam" id="PF02544">
    <property type="entry name" value="Steroid_dh"/>
    <property type="match status" value="1"/>
</dbReference>
<evidence type="ECO:0000256" key="1">
    <source>
        <dbReference type="ARBA" id="ARBA00004154"/>
    </source>
</evidence>
<dbReference type="PIRSF" id="PIRSF015596">
    <property type="entry name" value="5_alpha-SR2"/>
    <property type="match status" value="1"/>
</dbReference>
<evidence type="ECO:0000256" key="8">
    <source>
        <dbReference type="ARBA" id="ARBA00023136"/>
    </source>
</evidence>
<comment type="catalytic activity">
    <reaction evidence="10">
        <text>17beta-hydroxy-5alpha-androstan-3-one + NADP(+) = testosterone + NADPH + H(+)</text>
        <dbReference type="Rhea" id="RHEA:50820"/>
        <dbReference type="ChEBI" id="CHEBI:15378"/>
        <dbReference type="ChEBI" id="CHEBI:16330"/>
        <dbReference type="ChEBI" id="CHEBI:17347"/>
        <dbReference type="ChEBI" id="CHEBI:57783"/>
        <dbReference type="ChEBI" id="CHEBI:58349"/>
        <dbReference type="EC" id="1.3.1.22"/>
    </reaction>
    <physiologicalReaction direction="right-to-left" evidence="10">
        <dbReference type="Rhea" id="RHEA:50822"/>
    </physiologicalReaction>
</comment>
<feature type="transmembrane region" description="Helical" evidence="11">
    <location>
        <begin position="101"/>
        <end position="121"/>
    </location>
</feature>
<keyword evidence="5" id="KW-0221">Differentiation</keyword>
<comment type="catalytic activity">
    <reaction evidence="11">
        <text>a 3-oxo-5alpha-steroid + NADP(+) = a 3-oxo-Delta(4)-steroid + NADPH + H(+)</text>
        <dbReference type="Rhea" id="RHEA:54384"/>
        <dbReference type="ChEBI" id="CHEBI:13601"/>
        <dbReference type="ChEBI" id="CHEBI:15378"/>
        <dbReference type="ChEBI" id="CHEBI:47909"/>
        <dbReference type="ChEBI" id="CHEBI:57783"/>
        <dbReference type="ChEBI" id="CHEBI:58349"/>
        <dbReference type="EC" id="1.3.1.22"/>
    </reaction>
</comment>
<evidence type="ECO:0000256" key="4">
    <source>
        <dbReference type="ARBA" id="ARBA00022692"/>
    </source>
</evidence>
<proteinExistence type="inferred from homology"/>
<dbReference type="GO" id="GO:0006702">
    <property type="term" value="P:androgen biosynthetic process"/>
    <property type="evidence" value="ECO:0007669"/>
    <property type="project" value="UniProtKB-ARBA"/>
</dbReference>
<evidence type="ECO:0000256" key="10">
    <source>
        <dbReference type="ARBA" id="ARBA00049397"/>
    </source>
</evidence>
<comment type="subcellular location">
    <subcellularLocation>
        <location evidence="1">Microsome membrane</location>
        <topology evidence="1">Multi-pass membrane protein</topology>
    </subcellularLocation>
</comment>
<dbReference type="OrthoDB" id="5788137at2759"/>
<name>A0A1W0WUW3_HYPEX</name>
<evidence type="ECO:0000313" key="13">
    <source>
        <dbReference type="EMBL" id="OQV18985.1"/>
    </source>
</evidence>
<keyword evidence="14" id="KW-1185">Reference proteome</keyword>
<feature type="transmembrane region" description="Helical" evidence="11">
    <location>
        <begin position="70"/>
        <end position="89"/>
    </location>
</feature>
<keyword evidence="8 11" id="KW-0472">Membrane</keyword>
<dbReference type="AlphaFoldDB" id="A0A1W0WUW3"/>
<sequence>MEPLLKNFRNLSIPVLWSILGTSQEKQLLDLMGFAMIATAIVVYLALSFFPAPYGRYSTAAAGPQIDSKLAWIVQEAPSLIIPILVYFLMDNGRPTFEGKILIGLFVLHYLQRTVIYGSLIRGGKTTSLSTAALAFVFTAYNGYMQSRSLLQFRKLGEGYTTVNHPFFIAGVAIFVIGMAINIHSDSVLRGLRADGSPGYKIPRGGMFDFVSAANYFGEIVEWTGFAIAAGQLQGLAFFIFTLANLVPRAMTHHDWYLQKFRSEYPLGRTAILPFLI</sequence>
<organism evidence="13 14">
    <name type="scientific">Hypsibius exemplaris</name>
    <name type="common">Freshwater tardigrade</name>
    <dbReference type="NCBI Taxonomy" id="2072580"/>
    <lineage>
        <taxon>Eukaryota</taxon>
        <taxon>Metazoa</taxon>
        <taxon>Ecdysozoa</taxon>
        <taxon>Tardigrada</taxon>
        <taxon>Eutardigrada</taxon>
        <taxon>Parachela</taxon>
        <taxon>Hypsibioidea</taxon>
        <taxon>Hypsibiidae</taxon>
        <taxon>Hypsibius</taxon>
    </lineage>
</organism>
<feature type="transmembrane region" description="Helical" evidence="11">
    <location>
        <begin position="226"/>
        <end position="247"/>
    </location>
</feature>
<evidence type="ECO:0000256" key="9">
    <source>
        <dbReference type="ARBA" id="ARBA00048292"/>
    </source>
</evidence>
<dbReference type="PROSITE" id="PS50244">
    <property type="entry name" value="S5A_REDUCTASE"/>
    <property type="match status" value="1"/>
</dbReference>
<feature type="transmembrane region" description="Helical" evidence="11">
    <location>
        <begin position="165"/>
        <end position="183"/>
    </location>
</feature>
<keyword evidence="4 11" id="KW-0812">Transmembrane</keyword>
<dbReference type="PANTHER" id="PTHR10556:SF35">
    <property type="entry name" value="3-OXO-5-ALPHA-STEROID 4-DEHYDROGENASE FAMILY PROTEIN"/>
    <property type="match status" value="1"/>
</dbReference>
<dbReference type="Proteomes" id="UP000192578">
    <property type="component" value="Unassembled WGS sequence"/>
</dbReference>
<evidence type="ECO:0000256" key="7">
    <source>
        <dbReference type="ARBA" id="ARBA00023002"/>
    </source>
</evidence>
<dbReference type="InterPro" id="IPR016636">
    <property type="entry name" value="3-oxo-5-alpha-steroid_4-DH"/>
</dbReference>